<dbReference type="SUPFAM" id="SSF50022">
    <property type="entry name" value="ISP domain"/>
    <property type="match status" value="1"/>
</dbReference>
<comment type="cofactor">
    <cofactor evidence="1">
        <name>Fe cation</name>
        <dbReference type="ChEBI" id="CHEBI:24875"/>
    </cofactor>
</comment>
<dbReference type="Gene3D" id="3.90.380.10">
    <property type="entry name" value="Naphthalene 1,2-dioxygenase Alpha Subunit, Chain A, domain 1"/>
    <property type="match status" value="1"/>
</dbReference>
<dbReference type="EMBL" id="VDFW01000002">
    <property type="protein sequence ID" value="TNC29232.1"/>
    <property type="molecule type" value="Genomic_DNA"/>
</dbReference>
<evidence type="ECO:0000256" key="2">
    <source>
        <dbReference type="ARBA" id="ARBA00022714"/>
    </source>
</evidence>
<dbReference type="PANTHER" id="PTHR43756">
    <property type="entry name" value="CHOLINE MONOOXYGENASE, CHLOROPLASTIC"/>
    <property type="match status" value="1"/>
</dbReference>
<protein>
    <submittedName>
        <fullName evidence="8">Aromatic ring-hydroxylating dioxygenase subunit alpha</fullName>
    </submittedName>
</protein>
<dbReference type="AlphaFoldDB" id="A0A5C4MCR2"/>
<dbReference type="Gene3D" id="2.102.10.10">
    <property type="entry name" value="Rieske [2Fe-2S] iron-sulphur domain"/>
    <property type="match status" value="1"/>
</dbReference>
<evidence type="ECO:0000313" key="9">
    <source>
        <dbReference type="Proteomes" id="UP000305546"/>
    </source>
</evidence>
<dbReference type="CDD" id="cd03469">
    <property type="entry name" value="Rieske_RO_Alpha_N"/>
    <property type="match status" value="1"/>
</dbReference>
<dbReference type="CDD" id="cd08882">
    <property type="entry name" value="RHO_alpha_C_MupW-like"/>
    <property type="match status" value="1"/>
</dbReference>
<name>A0A5C4MCR2_9PSEU</name>
<dbReference type="PANTHER" id="PTHR43756:SF5">
    <property type="entry name" value="CHOLINE MONOOXYGENASE, CHLOROPLASTIC"/>
    <property type="match status" value="1"/>
</dbReference>
<dbReference type="Pfam" id="PF00848">
    <property type="entry name" value="Ring_hydroxyl_A"/>
    <property type="match status" value="1"/>
</dbReference>
<dbReference type="Proteomes" id="UP000305546">
    <property type="component" value="Unassembled WGS sequence"/>
</dbReference>
<keyword evidence="2" id="KW-0001">2Fe-2S</keyword>
<accession>A0A5C4MCR2</accession>
<dbReference type="InterPro" id="IPR017941">
    <property type="entry name" value="Rieske_2Fe-2S"/>
</dbReference>
<evidence type="ECO:0000256" key="5">
    <source>
        <dbReference type="ARBA" id="ARBA00023004"/>
    </source>
</evidence>
<proteinExistence type="predicted"/>
<dbReference type="OrthoDB" id="5243643at2"/>
<dbReference type="InterPro" id="IPR036922">
    <property type="entry name" value="Rieske_2Fe-2S_sf"/>
</dbReference>
<dbReference type="GO" id="GO:0051537">
    <property type="term" value="F:2 iron, 2 sulfur cluster binding"/>
    <property type="evidence" value="ECO:0007669"/>
    <property type="project" value="UniProtKB-KW"/>
</dbReference>
<sequence length="464" mass="53368">MSQDLNGSTGPRVQEVLKREHRDVPEVLRRESATDLGVEAIPIDRYLSREFHELEVEKVWRKVWQMACREEQIPNVGDHVVYDIVDDSFLVVRTGPHEIKAFLNVCLHRGRRLRTEGGCVPNFRCPFHGFTWNIDGTFAENPSGWDFPQVDPERFSLPQVKVGSWGGFVFINMDRNAAPLDVYLETLPDHFKHRPLEDRYTSIHIAKIIPANWKVTAEAFLESFHLIATHPQLLGSTADESTEYTVWPDQRHISRAITVAGYSSPHMKGTDDDTIMANYLLNRQYYGRAMEGRDLVADDLKVADGQTPREFIAEQLRTQLKPLLGDDAAETATDCEILDPIAYTVFPNFAPWMAAGPSLVYRFRPNGDDHETSILDVMFLSPYPPGTERPKPAKVKWLREDQEWTDAEELGRLGPVLNQDANNIPEVQRGMKALRHYRRGLMMSRYQESRIRHFHKTLMEYINQ</sequence>
<keyword evidence="3" id="KW-0479">Metal-binding</keyword>
<keyword evidence="8" id="KW-0223">Dioxygenase</keyword>
<dbReference type="InterPro" id="IPR015879">
    <property type="entry name" value="Ring_hydroxy_dOase_asu_C_dom"/>
</dbReference>
<dbReference type="GO" id="GO:0051213">
    <property type="term" value="F:dioxygenase activity"/>
    <property type="evidence" value="ECO:0007669"/>
    <property type="project" value="UniProtKB-KW"/>
</dbReference>
<keyword evidence="9" id="KW-1185">Reference proteome</keyword>
<dbReference type="PRINTS" id="PR00090">
    <property type="entry name" value="RNGDIOXGNASE"/>
</dbReference>
<evidence type="ECO:0000256" key="6">
    <source>
        <dbReference type="ARBA" id="ARBA00023014"/>
    </source>
</evidence>
<keyword evidence="6" id="KW-0411">Iron-sulfur</keyword>
<comment type="caution">
    <text evidence="8">The sequence shown here is derived from an EMBL/GenBank/DDBJ whole genome shotgun (WGS) entry which is preliminary data.</text>
</comment>
<dbReference type="GO" id="GO:0016705">
    <property type="term" value="F:oxidoreductase activity, acting on paired donors, with incorporation or reduction of molecular oxygen"/>
    <property type="evidence" value="ECO:0007669"/>
    <property type="project" value="UniProtKB-ARBA"/>
</dbReference>
<dbReference type="Pfam" id="PF00355">
    <property type="entry name" value="Rieske"/>
    <property type="match status" value="1"/>
</dbReference>
<dbReference type="SUPFAM" id="SSF55961">
    <property type="entry name" value="Bet v1-like"/>
    <property type="match status" value="1"/>
</dbReference>
<reference evidence="8 9" key="1">
    <citation type="submission" date="2019-06" db="EMBL/GenBank/DDBJ databases">
        <title>Amycolatopsis alkalitolerans sp. nov., isolated from Gastrodia elata Blume.</title>
        <authorList>
            <person name="Narsing Rao M.P."/>
            <person name="Li W.J."/>
        </authorList>
    </citation>
    <scope>NUCLEOTIDE SEQUENCE [LARGE SCALE GENOMIC DNA]</scope>
    <source>
        <strain evidence="8 9">SYSUP0005</strain>
    </source>
</reference>
<keyword evidence="4" id="KW-0560">Oxidoreductase</keyword>
<dbReference type="GO" id="GO:0005506">
    <property type="term" value="F:iron ion binding"/>
    <property type="evidence" value="ECO:0007669"/>
    <property type="project" value="InterPro"/>
</dbReference>
<evidence type="ECO:0000256" key="3">
    <source>
        <dbReference type="ARBA" id="ARBA00022723"/>
    </source>
</evidence>
<feature type="domain" description="Rieske" evidence="7">
    <location>
        <begin position="64"/>
        <end position="171"/>
    </location>
</feature>
<evidence type="ECO:0000259" key="7">
    <source>
        <dbReference type="PROSITE" id="PS51296"/>
    </source>
</evidence>
<gene>
    <name evidence="8" type="ORF">FG385_03930</name>
</gene>
<organism evidence="8 9">
    <name type="scientific">Amycolatopsis alkalitolerans</name>
    <dbReference type="NCBI Taxonomy" id="2547244"/>
    <lineage>
        <taxon>Bacteria</taxon>
        <taxon>Bacillati</taxon>
        <taxon>Actinomycetota</taxon>
        <taxon>Actinomycetes</taxon>
        <taxon>Pseudonocardiales</taxon>
        <taxon>Pseudonocardiaceae</taxon>
        <taxon>Amycolatopsis</taxon>
    </lineage>
</organism>
<dbReference type="GO" id="GO:0004497">
    <property type="term" value="F:monooxygenase activity"/>
    <property type="evidence" value="ECO:0007669"/>
    <property type="project" value="UniProtKB-ARBA"/>
</dbReference>
<dbReference type="PROSITE" id="PS51296">
    <property type="entry name" value="RIESKE"/>
    <property type="match status" value="1"/>
</dbReference>
<evidence type="ECO:0000256" key="4">
    <source>
        <dbReference type="ARBA" id="ARBA00023002"/>
    </source>
</evidence>
<evidence type="ECO:0000313" key="8">
    <source>
        <dbReference type="EMBL" id="TNC29232.1"/>
    </source>
</evidence>
<keyword evidence="5" id="KW-0408">Iron</keyword>
<dbReference type="InterPro" id="IPR001663">
    <property type="entry name" value="Rng_hydr_dOase-A"/>
</dbReference>
<evidence type="ECO:0000256" key="1">
    <source>
        <dbReference type="ARBA" id="ARBA00001962"/>
    </source>
</evidence>